<dbReference type="GO" id="GO:0019843">
    <property type="term" value="F:rRNA binding"/>
    <property type="evidence" value="ECO:0007669"/>
    <property type="project" value="UniProtKB-UniRule"/>
</dbReference>
<dbReference type="NCBIfam" id="NF004360">
    <property type="entry name" value="PRK05738.1-5"/>
    <property type="match status" value="1"/>
</dbReference>
<dbReference type="Gene3D" id="3.30.70.330">
    <property type="match status" value="1"/>
</dbReference>
<evidence type="ECO:0000313" key="8">
    <source>
        <dbReference type="Proteomes" id="UP000028926"/>
    </source>
</evidence>
<dbReference type="KEGG" id="paca:ID47_08560"/>
<dbReference type="STRING" id="91604.ID47_08560"/>
<sequence>MTKNNKVNFNLYDVIRYPLVTEKTTRLSEVNQVAFVVSRDSTKPQIKQAVELVYDVKVEAVNTVVQKGKTKRFRGREGQRSDVKKAFITLTKGQTIDMASGV</sequence>
<dbReference type="EMBL" id="CP008941">
    <property type="protein sequence ID" value="AIK96765.1"/>
    <property type="molecule type" value="Genomic_DNA"/>
</dbReference>
<dbReference type="Pfam" id="PF00276">
    <property type="entry name" value="Ribosomal_L23"/>
    <property type="match status" value="1"/>
</dbReference>
<dbReference type="HAMAP" id="MF_01369_B">
    <property type="entry name" value="Ribosomal_uL23_B"/>
    <property type="match status" value="1"/>
</dbReference>
<protein>
    <recommendedName>
        <fullName evidence="6">Large ribosomal subunit protein uL23</fullName>
    </recommendedName>
</protein>
<keyword evidence="5 6" id="KW-0687">Ribonucleoprotein</keyword>
<evidence type="ECO:0000256" key="6">
    <source>
        <dbReference type="HAMAP-Rule" id="MF_01369"/>
    </source>
</evidence>
<comment type="subunit">
    <text evidence="6">Part of the 50S ribosomal subunit. Contacts protein L29, and trigger factor when it is bound to the ribosome.</text>
</comment>
<dbReference type="NCBIfam" id="NF004363">
    <property type="entry name" value="PRK05738.2-4"/>
    <property type="match status" value="1"/>
</dbReference>
<dbReference type="FunFam" id="3.30.70.330:FF:000001">
    <property type="entry name" value="50S ribosomal protein L23"/>
    <property type="match status" value="1"/>
</dbReference>
<dbReference type="RefSeq" id="WP_038465450.1">
    <property type="nucleotide sequence ID" value="NZ_CP008941.1"/>
</dbReference>
<evidence type="ECO:0000313" key="7">
    <source>
        <dbReference type="EMBL" id="AIK96765.1"/>
    </source>
</evidence>
<keyword evidence="3 6" id="KW-0694">RNA-binding</keyword>
<dbReference type="SUPFAM" id="SSF54189">
    <property type="entry name" value="Ribosomal proteins S24e, L23 and L15e"/>
    <property type="match status" value="1"/>
</dbReference>
<dbReference type="InterPro" id="IPR013025">
    <property type="entry name" value="Ribosomal_uL23-like"/>
</dbReference>
<evidence type="ECO:0000256" key="4">
    <source>
        <dbReference type="ARBA" id="ARBA00022980"/>
    </source>
</evidence>
<proteinExistence type="inferred from homology"/>
<dbReference type="Proteomes" id="UP000028926">
    <property type="component" value="Chromosome"/>
</dbReference>
<dbReference type="OrthoDB" id="9793353at2"/>
<dbReference type="GO" id="GO:1990904">
    <property type="term" value="C:ribonucleoprotein complex"/>
    <property type="evidence" value="ECO:0007669"/>
    <property type="project" value="UniProtKB-KW"/>
</dbReference>
<dbReference type="eggNOG" id="COG0089">
    <property type="taxonomic scope" value="Bacteria"/>
</dbReference>
<dbReference type="HOGENOM" id="CLU_037562_3_1_5"/>
<comment type="function">
    <text evidence="6">One of the early assembly proteins it binds 23S rRNA. One of the proteins that surrounds the polypeptide exit tunnel on the outside of the ribosome. Forms the main docking site for trigger factor binding to the ribosome.</text>
</comment>
<organism evidence="7 8">
    <name type="scientific">Candidatus Odyssella acanthamoebae</name>
    <dbReference type="NCBI Taxonomy" id="91604"/>
    <lineage>
        <taxon>Bacteria</taxon>
        <taxon>Pseudomonadati</taxon>
        <taxon>Pseudomonadota</taxon>
        <taxon>Alphaproteobacteria</taxon>
        <taxon>Holosporales</taxon>
        <taxon>Candidatus Paracaedibacteraceae</taxon>
        <taxon>Candidatus Odyssella</taxon>
    </lineage>
</organism>
<dbReference type="AlphaFoldDB" id="A0A077B1E8"/>
<evidence type="ECO:0000256" key="5">
    <source>
        <dbReference type="ARBA" id="ARBA00023274"/>
    </source>
</evidence>
<accession>A0A077B1E8</accession>
<dbReference type="NCBIfam" id="NF004359">
    <property type="entry name" value="PRK05738.1-3"/>
    <property type="match status" value="1"/>
</dbReference>
<dbReference type="GO" id="GO:0006412">
    <property type="term" value="P:translation"/>
    <property type="evidence" value="ECO:0007669"/>
    <property type="project" value="UniProtKB-UniRule"/>
</dbReference>
<gene>
    <name evidence="6" type="primary">rplW</name>
    <name evidence="7" type="ORF">ID47_08560</name>
</gene>
<evidence type="ECO:0000256" key="3">
    <source>
        <dbReference type="ARBA" id="ARBA00022884"/>
    </source>
</evidence>
<keyword evidence="2 6" id="KW-0699">rRNA-binding</keyword>
<keyword evidence="4 6" id="KW-0689">Ribosomal protein</keyword>
<evidence type="ECO:0000256" key="1">
    <source>
        <dbReference type="ARBA" id="ARBA00006700"/>
    </source>
</evidence>
<dbReference type="InterPro" id="IPR012677">
    <property type="entry name" value="Nucleotide-bd_a/b_plait_sf"/>
</dbReference>
<keyword evidence="8" id="KW-1185">Reference proteome</keyword>
<dbReference type="GO" id="GO:0005840">
    <property type="term" value="C:ribosome"/>
    <property type="evidence" value="ECO:0007669"/>
    <property type="project" value="UniProtKB-KW"/>
</dbReference>
<comment type="similarity">
    <text evidence="1 6">Belongs to the universal ribosomal protein uL23 family.</text>
</comment>
<dbReference type="PANTHER" id="PTHR11620">
    <property type="entry name" value="60S RIBOSOMAL PROTEIN L23A"/>
    <property type="match status" value="1"/>
</dbReference>
<reference evidence="7 8" key="1">
    <citation type="submission" date="2014-07" db="EMBL/GenBank/DDBJ databases">
        <title>Comparative genomic insights into amoeba endosymbionts belonging to the families of Holosporaceae and Candidatus Midichloriaceae within Rickettsiales.</title>
        <authorList>
            <person name="Wang Z."/>
            <person name="Wu M."/>
        </authorList>
    </citation>
    <scope>NUCLEOTIDE SEQUENCE [LARGE SCALE GENOMIC DNA]</scope>
    <source>
        <strain evidence="7">PRA3</strain>
    </source>
</reference>
<dbReference type="GO" id="GO:0003735">
    <property type="term" value="F:structural constituent of ribosome"/>
    <property type="evidence" value="ECO:0007669"/>
    <property type="project" value="InterPro"/>
</dbReference>
<name>A0A077B1E8_9PROT</name>
<dbReference type="InterPro" id="IPR012678">
    <property type="entry name" value="Ribosomal_uL23/eL15/eS24_sf"/>
</dbReference>
<evidence type="ECO:0000256" key="2">
    <source>
        <dbReference type="ARBA" id="ARBA00022730"/>
    </source>
</evidence>